<dbReference type="PANTHER" id="PTHR31862">
    <property type="entry name" value="UPF0261 DOMAIN PROTEIN (AFU_ORTHOLOGUE AFUA_1G10120)"/>
    <property type="match status" value="1"/>
</dbReference>
<dbReference type="Proteomes" id="UP001056425">
    <property type="component" value="Chromosome"/>
</dbReference>
<dbReference type="Pfam" id="PF06792">
    <property type="entry name" value="UPF0261"/>
    <property type="match status" value="1"/>
</dbReference>
<feature type="domain" description="UPF0261" evidence="1">
    <location>
        <begin position="7"/>
        <end position="182"/>
    </location>
</feature>
<dbReference type="InterPro" id="IPR056778">
    <property type="entry name" value="UPF0261_C"/>
</dbReference>
<dbReference type="Gene3D" id="3.40.50.12020">
    <property type="entry name" value="Uncharacterised protein family UPF0261, NN domain"/>
    <property type="match status" value="1"/>
</dbReference>
<dbReference type="GO" id="GO:0005524">
    <property type="term" value="F:ATP binding"/>
    <property type="evidence" value="ECO:0007669"/>
    <property type="project" value="UniProtKB-KW"/>
</dbReference>
<keyword evidence="3" id="KW-0067">ATP-binding</keyword>
<dbReference type="EMBL" id="CP080572">
    <property type="protein sequence ID" value="USH00060.1"/>
    <property type="molecule type" value="Genomic_DNA"/>
</dbReference>
<evidence type="ECO:0000259" key="1">
    <source>
        <dbReference type="Pfam" id="PF06792"/>
    </source>
</evidence>
<organism evidence="3 4">
    <name type="scientific">Thermococcus argininiproducens</name>
    <dbReference type="NCBI Taxonomy" id="2866384"/>
    <lineage>
        <taxon>Archaea</taxon>
        <taxon>Methanobacteriati</taxon>
        <taxon>Methanobacteriota</taxon>
        <taxon>Thermococci</taxon>
        <taxon>Thermococcales</taxon>
        <taxon>Thermococcaceae</taxon>
        <taxon>Thermococcus</taxon>
    </lineage>
</organism>
<proteinExistence type="predicted"/>
<dbReference type="Gene3D" id="3.40.50.12030">
    <property type="entry name" value="Uncharacterised protein family UPF0261, NC domain"/>
    <property type="match status" value="1"/>
</dbReference>
<evidence type="ECO:0000313" key="3">
    <source>
        <dbReference type="EMBL" id="USH00060.1"/>
    </source>
</evidence>
<evidence type="ECO:0000313" key="4">
    <source>
        <dbReference type="Proteomes" id="UP001056425"/>
    </source>
</evidence>
<dbReference type="InterPro" id="IPR044122">
    <property type="entry name" value="UPF0261_N"/>
</dbReference>
<dbReference type="Pfam" id="PF23189">
    <property type="entry name" value="UPF0261_C"/>
    <property type="match status" value="1"/>
</dbReference>
<keyword evidence="4" id="KW-1185">Reference proteome</keyword>
<accession>A0A9E7M9X1</accession>
<dbReference type="PANTHER" id="PTHR31862:SF1">
    <property type="entry name" value="UPF0261 DOMAIN PROTEIN (AFU_ORTHOLOGUE AFUA_1G10120)"/>
    <property type="match status" value="1"/>
</dbReference>
<gene>
    <name evidence="3" type="ORF">K1720_00800</name>
</gene>
<name>A0A9E7M9X1_9EURY</name>
<evidence type="ECO:0000259" key="2">
    <source>
        <dbReference type="Pfam" id="PF23189"/>
    </source>
</evidence>
<dbReference type="KEGG" id="thei:K1720_00800"/>
<dbReference type="AlphaFoldDB" id="A0A9E7M9X1"/>
<reference evidence="3 4" key="1">
    <citation type="submission" date="2021-08" db="EMBL/GenBank/DDBJ databases">
        <title>Thermococcus onnuriiensis IOH2.</title>
        <authorList>
            <person name="Park Y.-J."/>
        </authorList>
    </citation>
    <scope>NUCLEOTIDE SEQUENCE [LARGE SCALE GENOMIC DNA]</scope>
    <source>
        <strain evidence="3 4">IOH2</strain>
    </source>
</reference>
<protein>
    <submittedName>
        <fullName evidence="3">Tm-1-like ATP-binding domain-containing protein</fullName>
    </submittedName>
</protein>
<dbReference type="GeneID" id="72776837"/>
<dbReference type="InterPro" id="IPR051353">
    <property type="entry name" value="Tobamovirus_resist_UPF0261"/>
</dbReference>
<dbReference type="CDD" id="cd15488">
    <property type="entry name" value="Tm-1-like"/>
    <property type="match status" value="1"/>
</dbReference>
<keyword evidence="3" id="KW-0547">Nucleotide-binding</keyword>
<sequence>MEISGTRVCVIGTFDTKGIEAKYLKERIKLYAGVPILIDISLKKHSSSIVSPDIPNYTVAQEGGSTIEEVSRKNRIEAQEIMIKGAVKILNNLLREKKIDGVIAFGGSVGTGMGIKILKSLPLFIPKYLITTLPQEVSSKIAGSDIRVWWSVSDISGGDSINTIEATVLNQVAAAIMGELKAKPVEIPRKPIIVATQFGTTTQHLLMGKSILENEFEVISFHAVGLSGGYTMEEFVRGEERVVAVYDLTTHEIIDEIAGGILIASHDGKLRLRAAIERKIPHIILPGGLDQIVFGPPDTIPRKYRKRLFYEHSRGMVTLMRANEREMYQSGKLIAERVNDAEAPVIIIIPIRGFSAYDQDPLLPNSSGVYCQKIKNCELVQTTIPWWDPHSDMMLWKGIMENIDLTNPNVTIIPLDAHINDPELVHFVTQILIETIKDKWKGRKYQNNKLYINDPYPKFQALVSYYKGYFKMKNNKK</sequence>
<dbReference type="RefSeq" id="WP_251949328.1">
    <property type="nucleotide sequence ID" value="NZ_CP080572.1"/>
</dbReference>
<feature type="domain" description="UPF0261" evidence="2">
    <location>
        <begin position="190"/>
        <end position="359"/>
    </location>
</feature>